<dbReference type="InterPro" id="IPR029058">
    <property type="entry name" value="AB_hydrolase_fold"/>
</dbReference>
<proteinExistence type="predicted"/>
<evidence type="ECO:0008006" key="3">
    <source>
        <dbReference type="Google" id="ProtNLM"/>
    </source>
</evidence>
<reference evidence="1" key="1">
    <citation type="journal article" date="2021" name="PeerJ">
        <title>Extensive microbial diversity within the chicken gut microbiome revealed by metagenomics and culture.</title>
        <authorList>
            <person name="Gilroy R."/>
            <person name="Ravi A."/>
            <person name="Getino M."/>
            <person name="Pursley I."/>
            <person name="Horton D.L."/>
            <person name="Alikhan N.F."/>
            <person name="Baker D."/>
            <person name="Gharbi K."/>
            <person name="Hall N."/>
            <person name="Watson M."/>
            <person name="Adriaenssens E.M."/>
            <person name="Foster-Nyarko E."/>
            <person name="Jarju S."/>
            <person name="Secka A."/>
            <person name="Antonio M."/>
            <person name="Oren A."/>
            <person name="Chaudhuri R.R."/>
            <person name="La Ragione R."/>
            <person name="Hildebrand F."/>
            <person name="Pallen M.J."/>
        </authorList>
    </citation>
    <scope>NUCLEOTIDE SEQUENCE</scope>
    <source>
        <strain evidence="1">5933</strain>
    </source>
</reference>
<sequence>MALVTLNMESRFLQGSTTISLLLPDEGKLQDGGKRYRVLWLLHGTGGDHSDYIRKTSLERYVQGKDLVVVMPSALNSDYVNWNGFATGFSMEDFMIQELVPFVRHWFPVSDAPKDNFIAGLSMGGRGALMLGLKWPQYFGAIGSMSFVPYRLEHDRQAPALPAHRMENVIANSGGWEDYLSSSYNLWERLLKQNEQEHMPPIYLSMGDKDFYYPYWQEFSLHPAAVNQAVCRRLVQGYGHEWAFWDKELPNLLDFFCRMK</sequence>
<evidence type="ECO:0000313" key="2">
    <source>
        <dbReference type="Proteomes" id="UP000823918"/>
    </source>
</evidence>
<dbReference type="PANTHER" id="PTHR48098:SF1">
    <property type="entry name" value="DIACYLGLYCEROL ACYLTRANSFERASE_MYCOLYLTRANSFERASE AG85A"/>
    <property type="match status" value="1"/>
</dbReference>
<gene>
    <name evidence="1" type="ORF">H9698_10045</name>
</gene>
<dbReference type="Gene3D" id="3.40.50.1820">
    <property type="entry name" value="alpha/beta hydrolase"/>
    <property type="match status" value="1"/>
</dbReference>
<protein>
    <recommendedName>
        <fullName evidence="3">Esterase</fullName>
    </recommendedName>
</protein>
<dbReference type="Proteomes" id="UP000823918">
    <property type="component" value="Unassembled WGS sequence"/>
</dbReference>
<dbReference type="PANTHER" id="PTHR48098">
    <property type="entry name" value="ENTEROCHELIN ESTERASE-RELATED"/>
    <property type="match status" value="1"/>
</dbReference>
<dbReference type="AlphaFoldDB" id="A0A9D2Q560"/>
<organism evidence="1 2">
    <name type="scientific">Candidatus Ruthenibacterium merdavium</name>
    <dbReference type="NCBI Taxonomy" id="2838752"/>
    <lineage>
        <taxon>Bacteria</taxon>
        <taxon>Bacillati</taxon>
        <taxon>Bacillota</taxon>
        <taxon>Clostridia</taxon>
        <taxon>Eubacteriales</taxon>
        <taxon>Oscillospiraceae</taxon>
        <taxon>Ruthenibacterium</taxon>
    </lineage>
</organism>
<evidence type="ECO:0000313" key="1">
    <source>
        <dbReference type="EMBL" id="HJC73113.1"/>
    </source>
</evidence>
<accession>A0A9D2Q560</accession>
<dbReference type="InterPro" id="IPR000801">
    <property type="entry name" value="Esterase-like"/>
</dbReference>
<comment type="caution">
    <text evidence="1">The sequence shown here is derived from an EMBL/GenBank/DDBJ whole genome shotgun (WGS) entry which is preliminary data.</text>
</comment>
<dbReference type="InterPro" id="IPR050583">
    <property type="entry name" value="Mycobacterial_A85_antigen"/>
</dbReference>
<name>A0A9D2Q560_9FIRM</name>
<dbReference type="SUPFAM" id="SSF53474">
    <property type="entry name" value="alpha/beta-Hydrolases"/>
    <property type="match status" value="1"/>
</dbReference>
<dbReference type="GO" id="GO:0016747">
    <property type="term" value="F:acyltransferase activity, transferring groups other than amino-acyl groups"/>
    <property type="evidence" value="ECO:0007669"/>
    <property type="project" value="TreeGrafter"/>
</dbReference>
<dbReference type="Pfam" id="PF00756">
    <property type="entry name" value="Esterase"/>
    <property type="match status" value="1"/>
</dbReference>
<dbReference type="EMBL" id="DWWA01000051">
    <property type="protein sequence ID" value="HJC73113.1"/>
    <property type="molecule type" value="Genomic_DNA"/>
</dbReference>
<reference evidence="1" key="2">
    <citation type="submission" date="2021-04" db="EMBL/GenBank/DDBJ databases">
        <authorList>
            <person name="Gilroy R."/>
        </authorList>
    </citation>
    <scope>NUCLEOTIDE SEQUENCE</scope>
    <source>
        <strain evidence="1">5933</strain>
    </source>
</reference>